<dbReference type="EMBL" id="JAGGKI010000011">
    <property type="protein sequence ID" value="MBP1895046.1"/>
    <property type="molecule type" value="Genomic_DNA"/>
</dbReference>
<gene>
    <name evidence="2" type="ORF">J2Z18_004155</name>
</gene>
<evidence type="ECO:0000313" key="2">
    <source>
        <dbReference type="EMBL" id="MBP1895046.1"/>
    </source>
</evidence>
<dbReference type="SUPFAM" id="SSF159234">
    <property type="entry name" value="FomD-like"/>
    <property type="match status" value="1"/>
</dbReference>
<comment type="caution">
    <text evidence="2">The sequence shown here is derived from an EMBL/GenBank/DDBJ whole genome shotgun (WGS) entry which is preliminary data.</text>
</comment>
<dbReference type="Pfam" id="PF04167">
    <property type="entry name" value="DUF402"/>
    <property type="match status" value="1"/>
</dbReference>
<reference evidence="2 3" key="1">
    <citation type="submission" date="2021-03" db="EMBL/GenBank/DDBJ databases">
        <title>Genomic Encyclopedia of Type Strains, Phase IV (KMG-IV): sequencing the most valuable type-strain genomes for metagenomic binning, comparative biology and taxonomic classification.</title>
        <authorList>
            <person name="Goeker M."/>
        </authorList>
    </citation>
    <scope>NUCLEOTIDE SEQUENCE [LARGE SCALE GENOMIC DNA]</scope>
    <source>
        <strain evidence="2 3">DSM 15596</strain>
    </source>
</reference>
<dbReference type="RefSeq" id="WP_007128403.1">
    <property type="nucleotide sequence ID" value="NZ_CP139098.1"/>
</dbReference>
<accession>A0ABS4FFM2</accession>
<evidence type="ECO:0000313" key="3">
    <source>
        <dbReference type="Proteomes" id="UP000706926"/>
    </source>
</evidence>
<dbReference type="Gene3D" id="2.40.380.10">
    <property type="entry name" value="FomD-like"/>
    <property type="match status" value="1"/>
</dbReference>
<organism evidence="2 3">
    <name type="scientific">Paenibacillus lactis</name>
    <dbReference type="NCBI Taxonomy" id="228574"/>
    <lineage>
        <taxon>Bacteria</taxon>
        <taxon>Bacillati</taxon>
        <taxon>Bacillota</taxon>
        <taxon>Bacilli</taxon>
        <taxon>Bacillales</taxon>
        <taxon>Paenibacillaceae</taxon>
        <taxon>Paenibacillus</taxon>
    </lineage>
</organism>
<evidence type="ECO:0000259" key="1">
    <source>
        <dbReference type="Pfam" id="PF04167"/>
    </source>
</evidence>
<feature type="domain" description="DUF402" evidence="1">
    <location>
        <begin position="44"/>
        <end position="132"/>
    </location>
</feature>
<name>A0ABS4FFM2_9BACL</name>
<sequence>MPIGSMAQGSSILERKIRYDATVVDHHCKLLKAEGSTVILAHQNERSFSMKAGVRELTISKGVLTFAYYWIDQPYNLYYWKDLNGNELGAYFNIVRNTHVSEEAVSFEDLIIDLLVLPGGDYYILDEDELPEPLHQFEDGFVQKALQMLLDRKEHILREAAVETERLWQEMKGLS</sequence>
<dbReference type="GeneID" id="95406073"/>
<proteinExistence type="predicted"/>
<dbReference type="InterPro" id="IPR007295">
    <property type="entry name" value="DUF402"/>
</dbReference>
<dbReference type="PANTHER" id="PTHR41271:SF1">
    <property type="entry name" value="DUF402 DOMAIN-CONTAINING PROTEIN"/>
    <property type="match status" value="1"/>
</dbReference>
<dbReference type="Proteomes" id="UP000706926">
    <property type="component" value="Unassembled WGS sequence"/>
</dbReference>
<keyword evidence="3" id="KW-1185">Reference proteome</keyword>
<dbReference type="PANTHER" id="PTHR41271">
    <property type="entry name" value="DUF402 DOMAIN-CONTAINING PROTEIN"/>
    <property type="match status" value="1"/>
</dbReference>
<protein>
    <submittedName>
        <fullName evidence="2">RNA-binding protein associated with RNAse of E/G family</fullName>
    </submittedName>
</protein>
<dbReference type="InterPro" id="IPR035930">
    <property type="entry name" value="FomD-like_sf"/>
</dbReference>